<dbReference type="CDD" id="cd00317">
    <property type="entry name" value="cyclophilin"/>
    <property type="match status" value="1"/>
</dbReference>
<protein>
    <recommendedName>
        <fullName evidence="4">Peptidyl-prolyl cis-trans isomerase</fullName>
        <shortName evidence="4">PPIase</shortName>
        <ecNumber evidence="4">5.2.1.8</ecNumber>
    </recommendedName>
</protein>
<dbReference type="PANTHER" id="PTHR45625">
    <property type="entry name" value="PEPTIDYL-PROLYL CIS-TRANS ISOMERASE-RELATED"/>
    <property type="match status" value="1"/>
</dbReference>
<comment type="catalytic activity">
    <reaction evidence="4">
        <text>[protein]-peptidylproline (omega=180) = [protein]-peptidylproline (omega=0)</text>
        <dbReference type="Rhea" id="RHEA:16237"/>
        <dbReference type="Rhea" id="RHEA-COMP:10747"/>
        <dbReference type="Rhea" id="RHEA-COMP:10748"/>
        <dbReference type="ChEBI" id="CHEBI:83833"/>
        <dbReference type="ChEBI" id="CHEBI:83834"/>
        <dbReference type="EC" id="5.2.1.8"/>
    </reaction>
</comment>
<dbReference type="PANTHER" id="PTHR45625:SF4">
    <property type="entry name" value="PEPTIDYLPROLYL ISOMERASE DOMAIN AND WD REPEAT-CONTAINING PROTEIN 1"/>
    <property type="match status" value="1"/>
</dbReference>
<evidence type="ECO:0000259" key="5">
    <source>
        <dbReference type="PROSITE" id="PS50072"/>
    </source>
</evidence>
<dbReference type="InterPro" id="IPR020892">
    <property type="entry name" value="Cyclophilin-type_PPIase_CS"/>
</dbReference>
<dbReference type="PROSITE" id="PS00170">
    <property type="entry name" value="CSA_PPIASE_1"/>
    <property type="match status" value="1"/>
</dbReference>
<dbReference type="Proteomes" id="UP000043763">
    <property type="component" value="Unassembled WGS sequence"/>
</dbReference>
<organism evidence="6 7">
    <name type="scientific">Brachyspira suanatina</name>
    <dbReference type="NCBI Taxonomy" id="381802"/>
    <lineage>
        <taxon>Bacteria</taxon>
        <taxon>Pseudomonadati</taxon>
        <taxon>Spirochaetota</taxon>
        <taxon>Spirochaetia</taxon>
        <taxon>Brachyspirales</taxon>
        <taxon>Brachyspiraceae</taxon>
        <taxon>Brachyspira</taxon>
    </lineage>
</organism>
<dbReference type="Pfam" id="PF00160">
    <property type="entry name" value="Pro_isomerase"/>
    <property type="match status" value="1"/>
</dbReference>
<evidence type="ECO:0000313" key="6">
    <source>
        <dbReference type="EMBL" id="CRF33986.1"/>
    </source>
</evidence>
<evidence type="ECO:0000256" key="3">
    <source>
        <dbReference type="ARBA" id="ARBA00023235"/>
    </source>
</evidence>
<gene>
    <name evidence="6" type="ORF">BRSU_1798</name>
</gene>
<dbReference type="InterPro" id="IPR029000">
    <property type="entry name" value="Cyclophilin-like_dom_sf"/>
</dbReference>
<reference evidence="7" key="1">
    <citation type="submission" date="2015-04" db="EMBL/GenBank/DDBJ databases">
        <authorList>
            <person name="Mushtaq Mamoona"/>
        </authorList>
    </citation>
    <scope>NUCLEOTIDE SEQUENCE [LARGE SCALE GENOMIC DNA]</scope>
    <source>
        <strain evidence="7">AN4859/03</strain>
    </source>
</reference>
<dbReference type="RefSeq" id="WP_083997878.1">
    <property type="nucleotide sequence ID" value="NZ_CVLB01000001.1"/>
</dbReference>
<comment type="function">
    <text evidence="4">PPIases accelerate the folding of proteins. It catalyzes the cis-trans isomerization of proline imidic peptide bonds in oligopeptides.</text>
</comment>
<dbReference type="EMBL" id="CVLB01000001">
    <property type="protein sequence ID" value="CRF33986.1"/>
    <property type="molecule type" value="Genomic_DNA"/>
</dbReference>
<sequence>MGKKLKIIIISLLGVIIFGTVLIAQKPKASKEHLFIETNFGTIEIAFFPEKAPKHVEAIKKLANEGFYNGTLFHRVIPGFMIQGGDPLSKQPNRSLHGTGGPNFVIPAEFNDVSHKRGICSMARGASINSAGSQFFICVADSPFLDGQYTVWGEVVSGMDVADKIVSLKRDANDNPLEPAKMNRVYVKTVN</sequence>
<dbReference type="PROSITE" id="PS50072">
    <property type="entry name" value="CSA_PPIASE_2"/>
    <property type="match status" value="1"/>
</dbReference>
<dbReference type="OrthoDB" id="9807797at2"/>
<dbReference type="PRINTS" id="PR00153">
    <property type="entry name" value="CSAPPISMRASE"/>
</dbReference>
<dbReference type="InterPro" id="IPR002130">
    <property type="entry name" value="Cyclophilin-type_PPIase_dom"/>
</dbReference>
<feature type="domain" description="PPIase cyclophilin-type" evidence="5">
    <location>
        <begin position="37"/>
        <end position="187"/>
    </location>
</feature>
<evidence type="ECO:0000256" key="4">
    <source>
        <dbReference type="RuleBase" id="RU363019"/>
    </source>
</evidence>
<dbReference type="InterPro" id="IPR044666">
    <property type="entry name" value="Cyclophilin_A-like"/>
</dbReference>
<accession>A0A0G4K8S3</accession>
<dbReference type="SUPFAM" id="SSF50891">
    <property type="entry name" value="Cyclophilin-like"/>
    <property type="match status" value="1"/>
</dbReference>
<dbReference type="GO" id="GO:0003755">
    <property type="term" value="F:peptidyl-prolyl cis-trans isomerase activity"/>
    <property type="evidence" value="ECO:0007669"/>
    <property type="project" value="UniProtKB-UniRule"/>
</dbReference>
<dbReference type="GO" id="GO:0006457">
    <property type="term" value="P:protein folding"/>
    <property type="evidence" value="ECO:0007669"/>
    <property type="project" value="InterPro"/>
</dbReference>
<keyword evidence="7" id="KW-1185">Reference proteome</keyword>
<name>A0A0G4K8S3_9SPIR</name>
<evidence type="ECO:0000256" key="2">
    <source>
        <dbReference type="ARBA" id="ARBA00023110"/>
    </source>
</evidence>
<dbReference type="Gene3D" id="2.40.100.10">
    <property type="entry name" value="Cyclophilin-like"/>
    <property type="match status" value="1"/>
</dbReference>
<comment type="similarity">
    <text evidence="1 4">Belongs to the cyclophilin-type PPIase family.</text>
</comment>
<dbReference type="AlphaFoldDB" id="A0A0G4K8S3"/>
<evidence type="ECO:0000256" key="1">
    <source>
        <dbReference type="ARBA" id="ARBA00007365"/>
    </source>
</evidence>
<dbReference type="EC" id="5.2.1.8" evidence="4"/>
<keyword evidence="2 4" id="KW-0697">Rotamase</keyword>
<keyword evidence="3 4" id="KW-0413">Isomerase</keyword>
<evidence type="ECO:0000313" key="7">
    <source>
        <dbReference type="Proteomes" id="UP000043763"/>
    </source>
</evidence>
<proteinExistence type="inferred from homology"/>